<dbReference type="Pfam" id="PF00383">
    <property type="entry name" value="dCMP_cyt_deam_1"/>
    <property type="match status" value="1"/>
</dbReference>
<proteinExistence type="predicted"/>
<feature type="domain" description="CMP/dCMP-type deaminase" evidence="2">
    <location>
        <begin position="4"/>
        <end position="130"/>
    </location>
</feature>
<evidence type="ECO:0000256" key="1">
    <source>
        <dbReference type="SAM" id="MobiDB-lite"/>
    </source>
</evidence>
<organism evidence="3 4">
    <name type="scientific">Cytospora paraplurivora</name>
    <dbReference type="NCBI Taxonomy" id="2898453"/>
    <lineage>
        <taxon>Eukaryota</taxon>
        <taxon>Fungi</taxon>
        <taxon>Dikarya</taxon>
        <taxon>Ascomycota</taxon>
        <taxon>Pezizomycotina</taxon>
        <taxon>Sordariomycetes</taxon>
        <taxon>Sordariomycetidae</taxon>
        <taxon>Diaporthales</taxon>
        <taxon>Cytosporaceae</taxon>
        <taxon>Cytospora</taxon>
    </lineage>
</organism>
<dbReference type="GO" id="GO:0006139">
    <property type="term" value="P:nucleobase-containing compound metabolic process"/>
    <property type="evidence" value="ECO:0007669"/>
    <property type="project" value="UniProtKB-ARBA"/>
</dbReference>
<evidence type="ECO:0000313" key="4">
    <source>
        <dbReference type="Proteomes" id="UP001320245"/>
    </source>
</evidence>
<comment type="caution">
    <text evidence="3">The sequence shown here is derived from an EMBL/GenBank/DDBJ whole genome shotgun (WGS) entry which is preliminary data.</text>
</comment>
<dbReference type="GO" id="GO:0003824">
    <property type="term" value="F:catalytic activity"/>
    <property type="evidence" value="ECO:0007669"/>
    <property type="project" value="InterPro"/>
</dbReference>
<reference evidence="3 4" key="1">
    <citation type="journal article" date="2023" name="PLoS ONE">
        <title>Cytospora paraplurivora sp. nov. isolated from orchards with fruit tree decline syndrome in Ontario, Canada.</title>
        <authorList>
            <person name="Ilyukhin E."/>
            <person name="Nguyen H.D.T."/>
            <person name="Castle A.J."/>
            <person name="Ellouze W."/>
        </authorList>
    </citation>
    <scope>NUCLEOTIDE SEQUENCE [LARGE SCALE GENOMIC DNA]</scope>
    <source>
        <strain evidence="3 4">FDS-564</strain>
    </source>
</reference>
<dbReference type="EMBL" id="JAJSPL020000016">
    <property type="protein sequence ID" value="KAK7742153.1"/>
    <property type="molecule type" value="Genomic_DNA"/>
</dbReference>
<gene>
    <name evidence="3" type="ORF">SLS53_004739</name>
</gene>
<feature type="compositionally biased region" description="Basic and acidic residues" evidence="1">
    <location>
        <begin position="171"/>
        <end position="184"/>
    </location>
</feature>
<protein>
    <recommendedName>
        <fullName evidence="2">CMP/dCMP-type deaminase domain-containing protein</fullName>
    </recommendedName>
</protein>
<sequence length="442" mass="48480">MKSDQYLNLCLEQAAQSKLQYRHGCIVVKGGKVIGQGFNDCRSGYDGGSVLKTGVLPKSAVSSFDDDPDKPGLPRSKGNFKTVESVIGNCGGGHHANARLTMHSEMMAINSALSSRSTLAASTVSHIKPCYELPSDSKRKRALRREAVVTYAQAVCLATGEELQQGAGKAQADEWHDQNKDSKPRKYGNKRSKHKYKYKTKVKANGKLHDPAAVSYTTSIRDKSDSEPIYDAQANMHSFADESNASNFGLRKARIKQLVVPKGGTGSSSNRLQDRMKHPRLVGADVYVARLVNDTPPTQGRKQRRIRKQKLVESAGEPDVDACSITSNVFSATGSLHDELICKDAKPQPSLARSEDVEGRPMAAESRPCYRCVAYMHSAGIRRVFWTTNEGKWECAKIRDLIDKLEGTMQSGADTSPGLPVPDVFVTKHEVLLLRRLMGCQV</sequence>
<dbReference type="InterPro" id="IPR016193">
    <property type="entry name" value="Cytidine_deaminase-like"/>
</dbReference>
<dbReference type="Proteomes" id="UP001320245">
    <property type="component" value="Unassembled WGS sequence"/>
</dbReference>
<name>A0AAN9U743_9PEZI</name>
<dbReference type="InterPro" id="IPR002125">
    <property type="entry name" value="CMP_dCMP_dom"/>
</dbReference>
<evidence type="ECO:0000313" key="3">
    <source>
        <dbReference type="EMBL" id="KAK7742153.1"/>
    </source>
</evidence>
<accession>A0AAN9U743</accession>
<evidence type="ECO:0000259" key="2">
    <source>
        <dbReference type="Pfam" id="PF00383"/>
    </source>
</evidence>
<dbReference type="AlphaFoldDB" id="A0AAN9U743"/>
<dbReference type="Gene3D" id="3.40.140.10">
    <property type="entry name" value="Cytidine Deaminase, domain 2"/>
    <property type="match status" value="1"/>
</dbReference>
<keyword evidence="4" id="KW-1185">Reference proteome</keyword>
<feature type="compositionally biased region" description="Basic residues" evidence="1">
    <location>
        <begin position="185"/>
        <end position="194"/>
    </location>
</feature>
<feature type="region of interest" description="Disordered" evidence="1">
    <location>
        <begin position="168"/>
        <end position="194"/>
    </location>
</feature>
<dbReference type="SUPFAM" id="SSF53927">
    <property type="entry name" value="Cytidine deaminase-like"/>
    <property type="match status" value="1"/>
</dbReference>